<dbReference type="InterPro" id="IPR017452">
    <property type="entry name" value="GPCR_Rhodpsn_7TM"/>
</dbReference>
<feature type="transmembrane region" description="Helical" evidence="5">
    <location>
        <begin position="52"/>
        <end position="72"/>
    </location>
</feature>
<feature type="transmembrane region" description="Helical" evidence="5">
    <location>
        <begin position="12"/>
        <end position="40"/>
    </location>
</feature>
<gene>
    <name evidence="7" type="ORF">XAT740_LOCUS21331</name>
</gene>
<evidence type="ECO:0000256" key="4">
    <source>
        <dbReference type="ARBA" id="ARBA00023136"/>
    </source>
</evidence>
<keyword evidence="2 5" id="KW-0812">Transmembrane</keyword>
<dbReference type="Gene3D" id="1.20.1070.10">
    <property type="entry name" value="Rhodopsin 7-helix transmembrane proteins"/>
    <property type="match status" value="1"/>
</dbReference>
<dbReference type="GO" id="GO:0016020">
    <property type="term" value="C:membrane"/>
    <property type="evidence" value="ECO:0007669"/>
    <property type="project" value="UniProtKB-SubCell"/>
</dbReference>
<feature type="transmembrane region" description="Helical" evidence="5">
    <location>
        <begin position="175"/>
        <end position="197"/>
    </location>
</feature>
<dbReference type="EMBL" id="CAJNOR010001527">
    <property type="protein sequence ID" value="CAF1158141.1"/>
    <property type="molecule type" value="Genomic_DNA"/>
</dbReference>
<evidence type="ECO:0000256" key="5">
    <source>
        <dbReference type="SAM" id="Phobius"/>
    </source>
</evidence>
<accession>A0A814TC97</accession>
<dbReference type="AlphaFoldDB" id="A0A814TC97"/>
<keyword evidence="4 5" id="KW-0472">Membrane</keyword>
<dbReference type="PROSITE" id="PS50262">
    <property type="entry name" value="G_PROTEIN_RECEP_F1_2"/>
    <property type="match status" value="1"/>
</dbReference>
<feature type="transmembrane region" description="Helical" evidence="5">
    <location>
        <begin position="263"/>
        <end position="282"/>
    </location>
</feature>
<evidence type="ECO:0000313" key="8">
    <source>
        <dbReference type="Proteomes" id="UP000663828"/>
    </source>
</evidence>
<feature type="transmembrane region" description="Helical" evidence="5">
    <location>
        <begin position="92"/>
        <end position="110"/>
    </location>
</feature>
<reference evidence="7" key="1">
    <citation type="submission" date="2021-02" db="EMBL/GenBank/DDBJ databases">
        <authorList>
            <person name="Nowell W R."/>
        </authorList>
    </citation>
    <scope>NUCLEOTIDE SEQUENCE</scope>
</reference>
<evidence type="ECO:0000256" key="2">
    <source>
        <dbReference type="ARBA" id="ARBA00022692"/>
    </source>
</evidence>
<feature type="domain" description="G-protein coupled receptors family 1 profile" evidence="6">
    <location>
        <begin position="27"/>
        <end position="247"/>
    </location>
</feature>
<evidence type="ECO:0000259" key="6">
    <source>
        <dbReference type="PROSITE" id="PS50262"/>
    </source>
</evidence>
<keyword evidence="3 5" id="KW-1133">Transmembrane helix</keyword>
<evidence type="ECO:0000313" key="7">
    <source>
        <dbReference type="EMBL" id="CAF1158141.1"/>
    </source>
</evidence>
<protein>
    <recommendedName>
        <fullName evidence="6">G-protein coupled receptors family 1 profile domain-containing protein</fullName>
    </recommendedName>
</protein>
<feature type="transmembrane region" description="Helical" evidence="5">
    <location>
        <begin position="131"/>
        <end position="155"/>
    </location>
</feature>
<feature type="transmembrane region" description="Helical" evidence="5">
    <location>
        <begin position="230"/>
        <end position="251"/>
    </location>
</feature>
<comment type="subcellular location">
    <subcellularLocation>
        <location evidence="1">Membrane</location>
    </subcellularLocation>
</comment>
<organism evidence="7 8">
    <name type="scientific">Adineta ricciae</name>
    <name type="common">Rotifer</name>
    <dbReference type="NCBI Taxonomy" id="249248"/>
    <lineage>
        <taxon>Eukaryota</taxon>
        <taxon>Metazoa</taxon>
        <taxon>Spiralia</taxon>
        <taxon>Gnathifera</taxon>
        <taxon>Rotifera</taxon>
        <taxon>Eurotatoria</taxon>
        <taxon>Bdelloidea</taxon>
        <taxon>Adinetida</taxon>
        <taxon>Adinetidae</taxon>
        <taxon>Adineta</taxon>
    </lineage>
</organism>
<proteinExistence type="predicted"/>
<dbReference type="Proteomes" id="UP000663828">
    <property type="component" value="Unassembled WGS sequence"/>
</dbReference>
<sequence length="311" mass="36087">MLQNENRIIGLILTSITFILTTFAMMISLIVLVILIYQWYRNCIKKEDKITIYLCIHIYLSLLILAAIILSMNIRTLLGDLTGQSFDSSWCLFSGYLALNHVSIMYMAFVNQALYRLVRIIYPRYRYFQNLTFYTFLFIIEYLCIFGIHCVIIAWNGVIYLTNDHFCYVSFTNLLAVMWAAFFAYLFPCSCPMIIYIRITRYLRKQANTVTLVTRQRLDRDFLIVRRISIILGLLLILGIPAMIFILRFAITGDYHPLTLRISWTPVAISIAGLNVASAYCIPQLKSTIRKVFQHRITVISVAVPLGRTEM</sequence>
<evidence type="ECO:0000256" key="1">
    <source>
        <dbReference type="ARBA" id="ARBA00004370"/>
    </source>
</evidence>
<comment type="caution">
    <text evidence="7">The sequence shown here is derived from an EMBL/GenBank/DDBJ whole genome shotgun (WGS) entry which is preliminary data.</text>
</comment>
<keyword evidence="8" id="KW-1185">Reference proteome</keyword>
<name>A0A814TC97_ADIRI</name>
<evidence type="ECO:0000256" key="3">
    <source>
        <dbReference type="ARBA" id="ARBA00022989"/>
    </source>
</evidence>